<feature type="domain" description="UspA" evidence="1">
    <location>
        <begin position="1"/>
        <end position="140"/>
    </location>
</feature>
<proteinExistence type="predicted"/>
<dbReference type="Pfam" id="PF00582">
    <property type="entry name" value="Usp"/>
    <property type="match status" value="1"/>
</dbReference>
<dbReference type="Gene3D" id="3.40.50.12370">
    <property type="match status" value="1"/>
</dbReference>
<reference evidence="2 3" key="1">
    <citation type="submission" date="2019-12" db="EMBL/GenBank/DDBJ databases">
        <title>Strain KN286 was isolated from seawater, which was collected from Caroline Seamount in the tropical western Pacific.</title>
        <authorList>
            <person name="Wang Q."/>
        </authorList>
    </citation>
    <scope>NUCLEOTIDE SEQUENCE [LARGE SCALE GENOMIC DNA]</scope>
    <source>
        <strain evidence="2 3">KN286</strain>
    </source>
</reference>
<evidence type="ECO:0000259" key="1">
    <source>
        <dbReference type="Pfam" id="PF00582"/>
    </source>
</evidence>
<evidence type="ECO:0000313" key="2">
    <source>
        <dbReference type="EMBL" id="MXU64483.1"/>
    </source>
</evidence>
<accession>A0A6B0TU44</accession>
<organism evidence="2 3">
    <name type="scientific">Oceanomicrobium pacificus</name>
    <dbReference type="NCBI Taxonomy" id="2692916"/>
    <lineage>
        <taxon>Bacteria</taxon>
        <taxon>Pseudomonadati</taxon>
        <taxon>Pseudomonadota</taxon>
        <taxon>Alphaproteobacteria</taxon>
        <taxon>Rhodobacterales</taxon>
        <taxon>Paracoccaceae</taxon>
        <taxon>Oceanomicrobium</taxon>
    </lineage>
</organism>
<gene>
    <name evidence="2" type="ORF">GSH16_03410</name>
</gene>
<dbReference type="InterPro" id="IPR006016">
    <property type="entry name" value="UspA"/>
</dbReference>
<dbReference type="RefSeq" id="WP_160851898.1">
    <property type="nucleotide sequence ID" value="NZ_WUWG01000001.1"/>
</dbReference>
<comment type="caution">
    <text evidence="2">The sequence shown here is derived from an EMBL/GenBank/DDBJ whole genome shotgun (WGS) entry which is preliminary data.</text>
</comment>
<protein>
    <submittedName>
        <fullName evidence="2">Universal stress protein</fullName>
    </submittedName>
</protein>
<dbReference type="EMBL" id="WUWG01000001">
    <property type="protein sequence ID" value="MXU64483.1"/>
    <property type="molecule type" value="Genomic_DNA"/>
</dbReference>
<dbReference type="AlphaFoldDB" id="A0A6B0TU44"/>
<name>A0A6B0TU44_9RHOB</name>
<evidence type="ECO:0000313" key="3">
    <source>
        <dbReference type="Proteomes" id="UP000436016"/>
    </source>
</evidence>
<dbReference type="SUPFAM" id="SSF52402">
    <property type="entry name" value="Adenine nucleotide alpha hydrolases-like"/>
    <property type="match status" value="1"/>
</dbReference>
<keyword evidence="3" id="KW-1185">Reference proteome</keyword>
<sequence length="152" mass="16568">MRKFLVVMDDSPEFLNALRFAAIRANKTGGAVEILGIIAPEEFQHWIGVAETMRAEARERIEEHFTVFAKWMQDKEGLTPELVIREGEKVTEVLAQIREDPEIGVLVLGAGARGDGPGPLVSQLAGRMAADMKVPVTVVPGSMSKEDIIAVS</sequence>
<dbReference type="Proteomes" id="UP000436016">
    <property type="component" value="Unassembled WGS sequence"/>
</dbReference>
<dbReference type="CDD" id="cd00293">
    <property type="entry name" value="USP-like"/>
    <property type="match status" value="1"/>
</dbReference>